<protein>
    <submittedName>
        <fullName evidence="1">Transcriptional regulator</fullName>
    </submittedName>
</protein>
<evidence type="ECO:0000313" key="2">
    <source>
        <dbReference type="Proteomes" id="UP000218542"/>
    </source>
</evidence>
<dbReference type="RefSeq" id="WP_096895114.1">
    <property type="nucleotide sequence ID" value="NZ_BAOS01000027.1"/>
</dbReference>
<dbReference type="AlphaFoldDB" id="A0A286U0V7"/>
<organism evidence="1 2">
    <name type="scientific">Candidatus Scalindua japonica</name>
    <dbReference type="NCBI Taxonomy" id="1284222"/>
    <lineage>
        <taxon>Bacteria</taxon>
        <taxon>Pseudomonadati</taxon>
        <taxon>Planctomycetota</taxon>
        <taxon>Candidatus Brocadiia</taxon>
        <taxon>Candidatus Brocadiales</taxon>
        <taxon>Candidatus Scalinduaceae</taxon>
        <taxon>Candidatus Scalindua</taxon>
    </lineage>
</organism>
<sequence>MFNLFKLTACIYPLASSLLKDTVQENKKVKDMKAKLVLFLVLNLLTVQSVLVAQQTKGPFQRVDQKSIERAMEIVLKKDDGSGPAYDPTATPNGVRYQIDVLAYLLEYEVGQDRESPGERLPLLFGYKEWYLAFKSVHCHDRDVPEYVKRAYEFKQNLVVDYNRDKVIRYASDAGNLEIAANITLFWDSAKKSVSYKDLDSKPPLKIFYDRIITYRLLKYRNDNLVVCDQVKGLRGKAIKGFLRIFGKAHMIQYRTLPLKNGPQYVSVELRKFRWLFGSKTDLTITADGETLQGVPKEAKQKLHRKINIQYVPLKPG</sequence>
<keyword evidence="2" id="KW-1185">Reference proteome</keyword>
<dbReference type="Proteomes" id="UP000218542">
    <property type="component" value="Unassembled WGS sequence"/>
</dbReference>
<name>A0A286U0V7_9BACT</name>
<dbReference type="EMBL" id="BAOS01000027">
    <property type="protein sequence ID" value="GAX61746.1"/>
    <property type="molecule type" value="Genomic_DNA"/>
</dbReference>
<accession>A0A286U0V7</accession>
<proteinExistence type="predicted"/>
<gene>
    <name evidence="1" type="ORF">SCALIN_C27_0143</name>
</gene>
<evidence type="ECO:0000313" key="1">
    <source>
        <dbReference type="EMBL" id="GAX61746.1"/>
    </source>
</evidence>
<reference evidence="2" key="1">
    <citation type="journal article" date="2017" name="Environ. Microbiol. Rep.">
        <title>Genetic Diversity of Marine Anaerobic Ammonium-Oxidizing Bacteria as Revealed by Genomic and Proteomic Analyses of 'Candidatus Scalindua japonica'.</title>
        <authorList>
            <person name="Oshiki M."/>
            <person name="Mizuto K."/>
            <person name="Kimura Z."/>
            <person name="Kindaichi T."/>
            <person name="Satoh H."/>
            <person name="Okabe S."/>
        </authorList>
    </citation>
    <scope>NUCLEOTIDE SEQUENCE [LARGE SCALE GENOMIC DNA]</scope>
    <source>
        <strain evidence="2">husup-a2</strain>
    </source>
</reference>
<comment type="caution">
    <text evidence="1">The sequence shown here is derived from an EMBL/GenBank/DDBJ whole genome shotgun (WGS) entry which is preliminary data.</text>
</comment>